<dbReference type="InterPro" id="IPR026843">
    <property type="entry name" value="SbcD_C"/>
</dbReference>
<keyword evidence="6 7" id="KW-0269">Exonuclease</keyword>
<dbReference type="InterPro" id="IPR041796">
    <property type="entry name" value="Mre11_N"/>
</dbReference>
<dbReference type="CDD" id="cd00840">
    <property type="entry name" value="MPP_Mre11_N"/>
    <property type="match status" value="1"/>
</dbReference>
<reference evidence="10 11" key="1">
    <citation type="submission" date="2010-03" db="EMBL/GenBank/DDBJ databases">
        <title>The genome sequence of Ruminococcus torques L2-14.</title>
        <authorList>
            <consortium name="metaHIT consortium -- http://www.metahit.eu/"/>
            <person name="Pajon A."/>
            <person name="Turner K."/>
            <person name="Parkhill J."/>
            <person name="Duncan S."/>
            <person name="Flint H."/>
        </authorList>
    </citation>
    <scope>NUCLEOTIDE SEQUENCE [LARGE SCALE GENOMIC DNA]</scope>
    <source>
        <strain evidence="10 11">L2-14</strain>
    </source>
</reference>
<keyword evidence="7" id="KW-0235">DNA replication</keyword>
<keyword evidence="5 7" id="KW-0378">Hydrolase</keyword>
<evidence type="ECO:0000313" key="11">
    <source>
        <dbReference type="Proteomes" id="UP000008956"/>
    </source>
</evidence>
<evidence type="ECO:0000256" key="6">
    <source>
        <dbReference type="ARBA" id="ARBA00022839"/>
    </source>
</evidence>
<dbReference type="Proteomes" id="UP000008956">
    <property type="component" value="Chromosome"/>
</dbReference>
<evidence type="ECO:0000259" key="8">
    <source>
        <dbReference type="Pfam" id="PF00149"/>
    </source>
</evidence>
<evidence type="ECO:0000256" key="4">
    <source>
        <dbReference type="ARBA" id="ARBA00022722"/>
    </source>
</evidence>
<reference evidence="10 11" key="2">
    <citation type="submission" date="2010-03" db="EMBL/GenBank/DDBJ databases">
        <authorList>
            <person name="Pajon A."/>
        </authorList>
    </citation>
    <scope>NUCLEOTIDE SEQUENCE [LARGE SCALE GENOMIC DNA]</scope>
    <source>
        <strain evidence="10 11">L2-14</strain>
    </source>
</reference>
<dbReference type="PANTHER" id="PTHR30337">
    <property type="entry name" value="COMPONENT OF ATP-DEPENDENT DSDNA EXONUCLEASE"/>
    <property type="match status" value="1"/>
</dbReference>
<dbReference type="STRING" id="33039.ERS852502_00985"/>
<accession>D4M499</accession>
<gene>
    <name evidence="7" type="primary">sbcD</name>
    <name evidence="10" type="ORF">RTO_14460</name>
</gene>
<proteinExistence type="inferred from homology"/>
<sequence>MKFFHLSDLHIGKQLHHYNLREDQEHILAEVLSYAASIHPDAIVIAGDIYDKSVPSAEAVSLFDEFLTALAKIEPVIPVLIISGNHDSAQRLDYASRLLGSHQIYIAGQAPEEEEDGLKKITLTDEFGETDFWLLPFLKPGYVRKIFGGEVPESYTAAVQGILEREKIDFSRRNVLVSHQFYTGKGESPVTCDSEVLSVGGIDNVDISAVQEFDYVALGHLHGAQRVGQEKIRYCGTLLKYSVSEANQKKTLHVVELKEKGSEPEIQKLPLHPLRDVRKLRGTLEEILEAEDGTGSEDYISVTLTDEVDPYKPKEQLERKFHHILEVRMDNERTRQKLEFSEEQIRIGTPFETFCDFYKEMQGQEMSEQEQKILREILSEMKGEDV</sequence>
<dbReference type="GO" id="GO:0006310">
    <property type="term" value="P:DNA recombination"/>
    <property type="evidence" value="ECO:0007669"/>
    <property type="project" value="UniProtKB-KW"/>
</dbReference>
<dbReference type="InterPro" id="IPR004593">
    <property type="entry name" value="SbcD"/>
</dbReference>
<dbReference type="GO" id="GO:0008408">
    <property type="term" value="F:3'-5' exonuclease activity"/>
    <property type="evidence" value="ECO:0007669"/>
    <property type="project" value="InterPro"/>
</dbReference>
<dbReference type="Pfam" id="PF12320">
    <property type="entry name" value="SbcD_C"/>
    <property type="match status" value="1"/>
</dbReference>
<dbReference type="InterPro" id="IPR004843">
    <property type="entry name" value="Calcineurin-like_PHP"/>
</dbReference>
<comment type="function">
    <text evidence="7">SbcCD cleaves DNA hairpin structures. These structures can inhibit DNA replication and are intermediates in certain DNA recombination reactions. The complex acts as a 3'-&gt;5' double strand exonuclease that can open hairpins. It also has a 5' single-strand endonuclease activity.</text>
</comment>
<feature type="domain" description="Calcineurin-like phosphoesterase" evidence="8">
    <location>
        <begin position="1"/>
        <end position="222"/>
    </location>
</feature>
<keyword evidence="4 7" id="KW-0540">Nuclease</keyword>
<dbReference type="Gene3D" id="3.60.21.10">
    <property type="match status" value="1"/>
</dbReference>
<dbReference type="InterPro" id="IPR029052">
    <property type="entry name" value="Metallo-depent_PP-like"/>
</dbReference>
<evidence type="ECO:0000256" key="3">
    <source>
        <dbReference type="ARBA" id="ARBA00013365"/>
    </source>
</evidence>
<dbReference type="GO" id="GO:0006260">
    <property type="term" value="P:DNA replication"/>
    <property type="evidence" value="ECO:0007669"/>
    <property type="project" value="UniProtKB-KW"/>
</dbReference>
<dbReference type="NCBIfam" id="TIGR00619">
    <property type="entry name" value="sbcd"/>
    <property type="match status" value="1"/>
</dbReference>
<evidence type="ECO:0000256" key="5">
    <source>
        <dbReference type="ARBA" id="ARBA00022801"/>
    </source>
</evidence>
<evidence type="ECO:0000256" key="1">
    <source>
        <dbReference type="ARBA" id="ARBA00010555"/>
    </source>
</evidence>
<dbReference type="EMBL" id="FP929055">
    <property type="protein sequence ID" value="CBL26061.1"/>
    <property type="molecule type" value="Genomic_DNA"/>
</dbReference>
<evidence type="ECO:0000259" key="9">
    <source>
        <dbReference type="Pfam" id="PF12320"/>
    </source>
</evidence>
<comment type="subunit">
    <text evidence="2 7">Heterodimer of SbcC and SbcD.</text>
</comment>
<evidence type="ECO:0000256" key="2">
    <source>
        <dbReference type="ARBA" id="ARBA00011322"/>
    </source>
</evidence>
<dbReference type="SUPFAM" id="SSF56300">
    <property type="entry name" value="Metallo-dependent phosphatases"/>
    <property type="match status" value="1"/>
</dbReference>
<dbReference type="GO" id="GO:0004519">
    <property type="term" value="F:endonuclease activity"/>
    <property type="evidence" value="ECO:0007669"/>
    <property type="project" value="UniProtKB-KW"/>
</dbReference>
<protein>
    <recommendedName>
        <fullName evidence="3 7">Nuclease SbcCD subunit D</fullName>
    </recommendedName>
</protein>
<dbReference type="AlphaFoldDB" id="D4M499"/>
<dbReference type="Pfam" id="PF00149">
    <property type="entry name" value="Metallophos"/>
    <property type="match status" value="1"/>
</dbReference>
<dbReference type="PANTHER" id="PTHR30337:SF0">
    <property type="entry name" value="NUCLEASE SBCCD SUBUNIT D"/>
    <property type="match status" value="1"/>
</dbReference>
<evidence type="ECO:0000256" key="7">
    <source>
        <dbReference type="RuleBase" id="RU363069"/>
    </source>
</evidence>
<dbReference type="PATRIC" id="fig|657313.3.peg.1248"/>
<feature type="domain" description="Nuclease SbcCD subunit D C-terminal" evidence="9">
    <location>
        <begin position="273"/>
        <end position="361"/>
    </location>
</feature>
<dbReference type="KEGG" id="rto:RTO_14460"/>
<dbReference type="HOGENOM" id="CLU_038045_0_1_9"/>
<dbReference type="RefSeq" id="WP_015528652.1">
    <property type="nucleotide sequence ID" value="NC_021015.1"/>
</dbReference>
<name>D4M499_9FIRM</name>
<keyword evidence="7" id="KW-0255">Endonuclease</keyword>
<comment type="similarity">
    <text evidence="1 7">Belongs to the SbcD family.</text>
</comment>
<evidence type="ECO:0000313" key="10">
    <source>
        <dbReference type="EMBL" id="CBL26061.1"/>
    </source>
</evidence>
<organism evidence="10 11">
    <name type="scientific">[Ruminococcus] torques L2-14</name>
    <dbReference type="NCBI Taxonomy" id="657313"/>
    <lineage>
        <taxon>Bacteria</taxon>
        <taxon>Bacillati</taxon>
        <taxon>Bacillota</taxon>
        <taxon>Clostridia</taxon>
        <taxon>Lachnospirales</taxon>
        <taxon>Lachnospiraceae</taxon>
        <taxon>Mediterraneibacter</taxon>
    </lineage>
</organism>
<keyword evidence="7" id="KW-0233">DNA recombination</keyword>
<dbReference type="InterPro" id="IPR050535">
    <property type="entry name" value="DNA_Repair-Maintenance_Comp"/>
</dbReference>